<sequence length="311" mass="34918">HSLDTLADACMRTACRISRMPHMLGYDNINVCTSIFMEQRGPTTPLKAQAGTFGMVYPLQSGRGYPHLSQTLLAPIRARFRTCTGLVFNKDLQLSRPQLESVKRELSITVVRTLLKHVPAFGKAYTEHPLLQYKVIRPMPKGFKTSFYPLRTTTIEEATIQGNLAVHEDAYLHQLHMTEDELSTMVFQLAVGLFHLCLNLVWTLLHIHRGTVLDLGSLTHFFALMQKTQLGATHPDYHTLLAALSQILDGLLLEAWRQTSSCDDLSDYAETMPPPEQLIDLASCIIDNYASPMPDRDNSDSDPTHSNVRSV</sequence>
<feature type="non-terminal residue" evidence="1">
    <location>
        <position position="1"/>
    </location>
</feature>
<keyword evidence="2" id="KW-1185">Reference proteome</keyword>
<accession>A0ACB8SIN4</accession>
<name>A0ACB8SIN4_9AGAM</name>
<dbReference type="EMBL" id="MU277275">
    <property type="protein sequence ID" value="KAI0055930.1"/>
    <property type="molecule type" value="Genomic_DNA"/>
</dbReference>
<proteinExistence type="predicted"/>
<organism evidence="1 2">
    <name type="scientific">Artomyces pyxidatus</name>
    <dbReference type="NCBI Taxonomy" id="48021"/>
    <lineage>
        <taxon>Eukaryota</taxon>
        <taxon>Fungi</taxon>
        <taxon>Dikarya</taxon>
        <taxon>Basidiomycota</taxon>
        <taxon>Agaricomycotina</taxon>
        <taxon>Agaricomycetes</taxon>
        <taxon>Russulales</taxon>
        <taxon>Auriscalpiaceae</taxon>
        <taxon>Artomyces</taxon>
    </lineage>
</organism>
<reference evidence="1" key="2">
    <citation type="journal article" date="2022" name="New Phytol.">
        <title>Evolutionary transition to the ectomycorrhizal habit in the genomes of a hyperdiverse lineage of mushroom-forming fungi.</title>
        <authorList>
            <person name="Looney B."/>
            <person name="Miyauchi S."/>
            <person name="Morin E."/>
            <person name="Drula E."/>
            <person name="Courty P.E."/>
            <person name="Kohler A."/>
            <person name="Kuo A."/>
            <person name="LaButti K."/>
            <person name="Pangilinan J."/>
            <person name="Lipzen A."/>
            <person name="Riley R."/>
            <person name="Andreopoulos W."/>
            <person name="He G."/>
            <person name="Johnson J."/>
            <person name="Nolan M."/>
            <person name="Tritt A."/>
            <person name="Barry K.W."/>
            <person name="Grigoriev I.V."/>
            <person name="Nagy L.G."/>
            <person name="Hibbett D."/>
            <person name="Henrissat B."/>
            <person name="Matheny P.B."/>
            <person name="Labbe J."/>
            <person name="Martin F.M."/>
        </authorList>
    </citation>
    <scope>NUCLEOTIDE SEQUENCE</scope>
    <source>
        <strain evidence="1">HHB10654</strain>
    </source>
</reference>
<dbReference type="Proteomes" id="UP000814140">
    <property type="component" value="Unassembled WGS sequence"/>
</dbReference>
<reference evidence="1" key="1">
    <citation type="submission" date="2021-03" db="EMBL/GenBank/DDBJ databases">
        <authorList>
            <consortium name="DOE Joint Genome Institute"/>
            <person name="Ahrendt S."/>
            <person name="Looney B.P."/>
            <person name="Miyauchi S."/>
            <person name="Morin E."/>
            <person name="Drula E."/>
            <person name="Courty P.E."/>
            <person name="Chicoki N."/>
            <person name="Fauchery L."/>
            <person name="Kohler A."/>
            <person name="Kuo A."/>
            <person name="Labutti K."/>
            <person name="Pangilinan J."/>
            <person name="Lipzen A."/>
            <person name="Riley R."/>
            <person name="Andreopoulos W."/>
            <person name="He G."/>
            <person name="Johnson J."/>
            <person name="Barry K.W."/>
            <person name="Grigoriev I.V."/>
            <person name="Nagy L."/>
            <person name="Hibbett D."/>
            <person name="Henrissat B."/>
            <person name="Matheny P.B."/>
            <person name="Labbe J."/>
            <person name="Martin F."/>
        </authorList>
    </citation>
    <scope>NUCLEOTIDE SEQUENCE</scope>
    <source>
        <strain evidence="1">HHB10654</strain>
    </source>
</reference>
<evidence type="ECO:0000313" key="1">
    <source>
        <dbReference type="EMBL" id="KAI0055930.1"/>
    </source>
</evidence>
<gene>
    <name evidence="1" type="ORF">BV25DRAFT_1814987</name>
</gene>
<protein>
    <submittedName>
        <fullName evidence="1">Uncharacterized protein</fullName>
    </submittedName>
</protein>
<comment type="caution">
    <text evidence="1">The sequence shown here is derived from an EMBL/GenBank/DDBJ whole genome shotgun (WGS) entry which is preliminary data.</text>
</comment>
<evidence type="ECO:0000313" key="2">
    <source>
        <dbReference type="Proteomes" id="UP000814140"/>
    </source>
</evidence>